<dbReference type="InterPro" id="IPR045518">
    <property type="entry name" value="2EXR"/>
</dbReference>
<dbReference type="AlphaFoldDB" id="A0A6A6YMT4"/>
<accession>A0A6A6YMT4</accession>
<keyword evidence="4" id="KW-1185">Reference proteome</keyword>
<reference evidence="3 5" key="1">
    <citation type="journal article" date="2020" name="Stud. Mycol.">
        <title>101 Dothideomycetes genomes: a test case for predicting lifestyles and emergence of pathogens.</title>
        <authorList>
            <person name="Haridas S."/>
            <person name="Albert R."/>
            <person name="Binder M."/>
            <person name="Bloem J."/>
            <person name="Labutti K."/>
            <person name="Salamov A."/>
            <person name="Andreopoulos B."/>
            <person name="Baker S."/>
            <person name="Barry K."/>
            <person name="Bills G."/>
            <person name="Bluhm B."/>
            <person name="Cannon C."/>
            <person name="Castanera R."/>
            <person name="Culley D."/>
            <person name="Daum C."/>
            <person name="Ezra D."/>
            <person name="Gonzalez J."/>
            <person name="Henrissat B."/>
            <person name="Kuo A."/>
            <person name="Liang C."/>
            <person name="Lipzen A."/>
            <person name="Lutzoni F."/>
            <person name="Magnuson J."/>
            <person name="Mondo S."/>
            <person name="Nolan M."/>
            <person name="Ohm R."/>
            <person name="Pangilinan J."/>
            <person name="Park H.-J."/>
            <person name="Ramirez L."/>
            <person name="Alfaro M."/>
            <person name="Sun H."/>
            <person name="Tritt A."/>
            <person name="Yoshinaga Y."/>
            <person name="Zwiers L.-H."/>
            <person name="Turgeon B."/>
            <person name="Goodwin S."/>
            <person name="Spatafora J."/>
            <person name="Crous P."/>
            <person name="Grigoriev I."/>
        </authorList>
    </citation>
    <scope>NUCLEOTIDE SEQUENCE</scope>
    <source>
        <strain evidence="3 5">CBS 304.34</strain>
    </source>
</reference>
<organism evidence="3">
    <name type="scientific">Mytilinidion resinicola</name>
    <dbReference type="NCBI Taxonomy" id="574789"/>
    <lineage>
        <taxon>Eukaryota</taxon>
        <taxon>Fungi</taxon>
        <taxon>Dikarya</taxon>
        <taxon>Ascomycota</taxon>
        <taxon>Pezizomycotina</taxon>
        <taxon>Dothideomycetes</taxon>
        <taxon>Pleosporomycetidae</taxon>
        <taxon>Mytilinidiales</taxon>
        <taxon>Mytilinidiaceae</taxon>
        <taxon>Mytilinidion</taxon>
    </lineage>
</organism>
<dbReference type="PANTHER" id="PTHR35910">
    <property type="entry name" value="2EXR DOMAIN-CONTAINING PROTEIN"/>
    <property type="match status" value="1"/>
</dbReference>
<evidence type="ECO:0000259" key="2">
    <source>
        <dbReference type="Pfam" id="PF20150"/>
    </source>
</evidence>
<proteinExistence type="predicted"/>
<reference evidence="5" key="3">
    <citation type="submission" date="2025-04" db="UniProtKB">
        <authorList>
            <consortium name="RefSeq"/>
        </authorList>
    </citation>
    <scope>IDENTIFICATION</scope>
    <source>
        <strain evidence="5">CBS 304.34</strain>
    </source>
</reference>
<dbReference type="EMBL" id="MU003700">
    <property type="protein sequence ID" value="KAF2809858.1"/>
    <property type="molecule type" value="Genomic_DNA"/>
</dbReference>
<evidence type="ECO:0000313" key="5">
    <source>
        <dbReference type="RefSeq" id="XP_033576822.1"/>
    </source>
</evidence>
<sequence>MPRHRYRRSRPPPKVKKEERNVVSPVSTAITKPKVPHAATSMHRFSQLPAELRVIVWENALEPVGRQVVTLSRNIGDTKITVTPPPIGIFSAQSEARAHARAEMYRRGYVLYLMTSTSFSRPVTEIYFNFDRDILHVHSDLSGTPPSPGQHRDSMYRKLATIAALLDPHQIGQVHYLAVSCLPDANKMSLQEETSATIELHKFKKLHSFRLVVNYVPEDLGKKYKTREEIGKMMKSLWEDIAGHIARHDRTWNKPYIQICLQELTCEDSRSETEMEEDEIFLEGDDGLSLELNTTLADLDDDVEEMLAGFYNSSQMHYD</sequence>
<dbReference type="PANTHER" id="PTHR35910:SF1">
    <property type="entry name" value="2EXR DOMAIN-CONTAINING PROTEIN"/>
    <property type="match status" value="1"/>
</dbReference>
<dbReference type="OrthoDB" id="3546385at2759"/>
<evidence type="ECO:0000313" key="4">
    <source>
        <dbReference type="Proteomes" id="UP000504636"/>
    </source>
</evidence>
<dbReference type="Pfam" id="PF20150">
    <property type="entry name" value="2EXR"/>
    <property type="match status" value="1"/>
</dbReference>
<evidence type="ECO:0000256" key="1">
    <source>
        <dbReference type="SAM" id="MobiDB-lite"/>
    </source>
</evidence>
<reference evidence="5" key="2">
    <citation type="submission" date="2020-04" db="EMBL/GenBank/DDBJ databases">
        <authorList>
            <consortium name="NCBI Genome Project"/>
        </authorList>
    </citation>
    <scope>NUCLEOTIDE SEQUENCE</scope>
    <source>
        <strain evidence="5">CBS 304.34</strain>
    </source>
</reference>
<protein>
    <recommendedName>
        <fullName evidence="2">2EXR domain-containing protein</fullName>
    </recommendedName>
</protein>
<dbReference type="Proteomes" id="UP000504636">
    <property type="component" value="Unplaced"/>
</dbReference>
<feature type="region of interest" description="Disordered" evidence="1">
    <location>
        <begin position="1"/>
        <end position="24"/>
    </location>
</feature>
<name>A0A6A6YMT4_9PEZI</name>
<dbReference type="RefSeq" id="XP_033576822.1">
    <property type="nucleotide sequence ID" value="XM_033725466.1"/>
</dbReference>
<dbReference type="GeneID" id="54466359"/>
<evidence type="ECO:0000313" key="3">
    <source>
        <dbReference type="EMBL" id="KAF2809858.1"/>
    </source>
</evidence>
<feature type="compositionally biased region" description="Basic residues" evidence="1">
    <location>
        <begin position="1"/>
        <end position="14"/>
    </location>
</feature>
<gene>
    <name evidence="3 5" type="ORF">BDZ99DRAFT_519956</name>
</gene>
<feature type="domain" description="2EXR" evidence="2">
    <location>
        <begin position="43"/>
        <end position="135"/>
    </location>
</feature>